<reference evidence="1 2" key="1">
    <citation type="submission" date="2019-11" db="EMBL/GenBank/DDBJ databases">
        <title>Comparative genomics of hydrocarbon-degrading Desulfosarcina strains.</title>
        <authorList>
            <person name="Watanabe M."/>
            <person name="Kojima H."/>
            <person name="Fukui M."/>
        </authorList>
    </citation>
    <scope>NUCLEOTIDE SEQUENCE [LARGE SCALE GENOMIC DNA]</scope>
    <source>
        <strain evidence="1 2">28bB2T</strain>
    </source>
</reference>
<evidence type="ECO:0008006" key="3">
    <source>
        <dbReference type="Google" id="ProtNLM"/>
    </source>
</evidence>
<evidence type="ECO:0000313" key="1">
    <source>
        <dbReference type="EMBL" id="BBO82341.1"/>
    </source>
</evidence>
<dbReference type="Gene3D" id="3.40.50.1980">
    <property type="entry name" value="Nitrogenase molybdenum iron protein domain"/>
    <property type="match status" value="1"/>
</dbReference>
<name>A0A5K7ZMP7_9BACT</name>
<dbReference type="RefSeq" id="WP_155322828.1">
    <property type="nucleotide sequence ID" value="NZ_AP021876.1"/>
</dbReference>
<evidence type="ECO:0000313" key="2">
    <source>
        <dbReference type="Proteomes" id="UP000425960"/>
    </source>
</evidence>
<sequence length="86" mass="10319">MIADLRQMMAVKNRRVAALSFTPCNCDKRLKYPIDIMVMAKTAYPDRFFDIDLADWLIDFYRNVYGVNEQTAEKLRAVQWMDWTYR</sequence>
<accession>A0A5K7ZMP7</accession>
<dbReference type="KEGG" id="dov:DSCO28_29070"/>
<dbReference type="InterPro" id="IPR050902">
    <property type="entry name" value="ABC_Transporter_SBP"/>
</dbReference>
<dbReference type="SUPFAM" id="SSF53807">
    <property type="entry name" value="Helical backbone' metal receptor"/>
    <property type="match status" value="1"/>
</dbReference>
<dbReference type="AlphaFoldDB" id="A0A5K7ZMP7"/>
<dbReference type="PANTHER" id="PTHR30535">
    <property type="entry name" value="VITAMIN B12-BINDING PROTEIN"/>
    <property type="match status" value="1"/>
</dbReference>
<organism evidence="1 2">
    <name type="scientific">Desulfosarcina ovata subsp. sediminis</name>
    <dbReference type="NCBI Taxonomy" id="885957"/>
    <lineage>
        <taxon>Bacteria</taxon>
        <taxon>Pseudomonadati</taxon>
        <taxon>Thermodesulfobacteriota</taxon>
        <taxon>Desulfobacteria</taxon>
        <taxon>Desulfobacterales</taxon>
        <taxon>Desulfosarcinaceae</taxon>
        <taxon>Desulfosarcina</taxon>
    </lineage>
</organism>
<dbReference type="Proteomes" id="UP000425960">
    <property type="component" value="Chromosome"/>
</dbReference>
<dbReference type="EMBL" id="AP021876">
    <property type="protein sequence ID" value="BBO82341.1"/>
    <property type="molecule type" value="Genomic_DNA"/>
</dbReference>
<proteinExistence type="predicted"/>
<gene>
    <name evidence="1" type="ORF">DSCO28_29070</name>
</gene>
<protein>
    <recommendedName>
        <fullName evidence="3">Fe/B12 periplasmic-binding domain-containing protein</fullName>
    </recommendedName>
</protein>
<dbReference type="PANTHER" id="PTHR30535:SF34">
    <property type="entry name" value="MOLYBDATE-BINDING PROTEIN MOLA"/>
    <property type="match status" value="1"/>
</dbReference>